<name>S8DP66_9LAMI</name>
<dbReference type="PROSITE" id="PS50157">
    <property type="entry name" value="ZINC_FINGER_C2H2_2"/>
    <property type="match status" value="2"/>
</dbReference>
<dbReference type="SUPFAM" id="SSF57667">
    <property type="entry name" value="beta-beta-alpha zinc fingers"/>
    <property type="match status" value="1"/>
</dbReference>
<dbReference type="Proteomes" id="UP000015453">
    <property type="component" value="Unassembled WGS sequence"/>
</dbReference>
<dbReference type="InterPro" id="IPR036236">
    <property type="entry name" value="Znf_C2H2_sf"/>
</dbReference>
<feature type="non-terminal residue" evidence="4">
    <location>
        <position position="1"/>
    </location>
</feature>
<comment type="caution">
    <text evidence="4">The sequence shown here is derived from an EMBL/GenBank/DDBJ whole genome shotgun (WGS) entry which is preliminary data.</text>
</comment>
<dbReference type="EMBL" id="AUSU01006787">
    <property type="protein sequence ID" value="EPS61507.1"/>
    <property type="molecule type" value="Genomic_DNA"/>
</dbReference>
<feature type="domain" description="C2H2-type" evidence="3">
    <location>
        <begin position="1"/>
        <end position="28"/>
    </location>
</feature>
<keyword evidence="1" id="KW-0862">Zinc</keyword>
<evidence type="ECO:0000256" key="2">
    <source>
        <dbReference type="SAM" id="MobiDB-lite"/>
    </source>
</evidence>
<keyword evidence="1" id="KW-0479">Metal-binding</keyword>
<evidence type="ECO:0000313" key="4">
    <source>
        <dbReference type="EMBL" id="EPS61507.1"/>
    </source>
</evidence>
<accession>S8DP66</accession>
<keyword evidence="5" id="KW-1185">Reference proteome</keyword>
<dbReference type="Gene3D" id="3.30.160.60">
    <property type="entry name" value="Classic Zinc Finger"/>
    <property type="match status" value="1"/>
</dbReference>
<protein>
    <recommendedName>
        <fullName evidence="3">C2H2-type domain-containing protein</fullName>
    </recommendedName>
</protein>
<dbReference type="PANTHER" id="PTHR47068:SF1">
    <property type="entry name" value="OS02G0659100 PROTEIN"/>
    <property type="match status" value="1"/>
</dbReference>
<dbReference type="InterPro" id="IPR013087">
    <property type="entry name" value="Znf_C2H2_type"/>
</dbReference>
<proteinExistence type="predicted"/>
<feature type="region of interest" description="Disordered" evidence="2">
    <location>
        <begin position="35"/>
        <end position="56"/>
    </location>
</feature>
<dbReference type="GO" id="GO:0008270">
    <property type="term" value="F:zinc ion binding"/>
    <property type="evidence" value="ECO:0007669"/>
    <property type="project" value="UniProtKB-KW"/>
</dbReference>
<dbReference type="OrthoDB" id="6077919at2759"/>
<gene>
    <name evidence="4" type="ORF">M569_13292</name>
</gene>
<dbReference type="AlphaFoldDB" id="S8DP66"/>
<feature type="compositionally biased region" description="Acidic residues" evidence="2">
    <location>
        <begin position="36"/>
        <end position="48"/>
    </location>
</feature>
<dbReference type="SMART" id="SM00355">
    <property type="entry name" value="ZnF_C2H2"/>
    <property type="match status" value="2"/>
</dbReference>
<sequence length="96" mass="10693">FQCKACKKVFNSHQALGGHRASHKRVKGCFAGGGVAEEETEENDEEEDKDSKRPKTTHECSVCRRIFSSGQALGGHKRCHWLAAPTQHSHSFIPNF</sequence>
<dbReference type="PANTHER" id="PTHR47068">
    <property type="entry name" value="OS02G0659100 PROTEIN"/>
    <property type="match status" value="1"/>
</dbReference>
<reference evidence="4 5" key="1">
    <citation type="journal article" date="2013" name="BMC Genomics">
        <title>The miniature genome of a carnivorous plant Genlisea aurea contains a low number of genes and short non-coding sequences.</title>
        <authorList>
            <person name="Leushkin E.V."/>
            <person name="Sutormin R.A."/>
            <person name="Nabieva E.R."/>
            <person name="Penin A.A."/>
            <person name="Kondrashov A.S."/>
            <person name="Logacheva M.D."/>
        </authorList>
    </citation>
    <scope>NUCLEOTIDE SEQUENCE [LARGE SCALE GENOMIC DNA]</scope>
</reference>
<feature type="non-terminal residue" evidence="4">
    <location>
        <position position="96"/>
    </location>
</feature>
<organism evidence="4 5">
    <name type="scientific">Genlisea aurea</name>
    <dbReference type="NCBI Taxonomy" id="192259"/>
    <lineage>
        <taxon>Eukaryota</taxon>
        <taxon>Viridiplantae</taxon>
        <taxon>Streptophyta</taxon>
        <taxon>Embryophyta</taxon>
        <taxon>Tracheophyta</taxon>
        <taxon>Spermatophyta</taxon>
        <taxon>Magnoliopsida</taxon>
        <taxon>eudicotyledons</taxon>
        <taxon>Gunneridae</taxon>
        <taxon>Pentapetalae</taxon>
        <taxon>asterids</taxon>
        <taxon>lamiids</taxon>
        <taxon>Lamiales</taxon>
        <taxon>Lentibulariaceae</taxon>
        <taxon>Genlisea</taxon>
    </lineage>
</organism>
<evidence type="ECO:0000256" key="1">
    <source>
        <dbReference type="PROSITE-ProRule" id="PRU00042"/>
    </source>
</evidence>
<dbReference type="PROSITE" id="PS00028">
    <property type="entry name" value="ZINC_FINGER_C2H2_1"/>
    <property type="match status" value="2"/>
</dbReference>
<evidence type="ECO:0000313" key="5">
    <source>
        <dbReference type="Proteomes" id="UP000015453"/>
    </source>
</evidence>
<dbReference type="Pfam" id="PF13912">
    <property type="entry name" value="zf-C2H2_6"/>
    <property type="match status" value="2"/>
</dbReference>
<feature type="domain" description="C2H2-type" evidence="3">
    <location>
        <begin position="58"/>
        <end position="85"/>
    </location>
</feature>
<keyword evidence="1" id="KW-0863">Zinc-finger</keyword>
<evidence type="ECO:0000259" key="3">
    <source>
        <dbReference type="PROSITE" id="PS50157"/>
    </source>
</evidence>